<feature type="transmembrane region" description="Helical" evidence="1">
    <location>
        <begin position="115"/>
        <end position="135"/>
    </location>
</feature>
<dbReference type="AlphaFoldDB" id="A0A7I4YQT0"/>
<organism evidence="2 3">
    <name type="scientific">Haemonchus contortus</name>
    <name type="common">Barber pole worm</name>
    <dbReference type="NCBI Taxonomy" id="6289"/>
    <lineage>
        <taxon>Eukaryota</taxon>
        <taxon>Metazoa</taxon>
        <taxon>Ecdysozoa</taxon>
        <taxon>Nematoda</taxon>
        <taxon>Chromadorea</taxon>
        <taxon>Rhabditida</taxon>
        <taxon>Rhabditina</taxon>
        <taxon>Rhabditomorpha</taxon>
        <taxon>Strongyloidea</taxon>
        <taxon>Trichostrongylidae</taxon>
        <taxon>Haemonchus</taxon>
    </lineage>
</organism>
<keyword evidence="2" id="KW-1185">Reference proteome</keyword>
<sequence length="190" mass="22504">MEVAENVRFWSSIFLQVAALVCILHYINSSLPFCYRQNPSDEKRICITPNASTCHTWISNQVQWIEQGLSYRSNDRICIGQIVWLMKSLVYANFFMISAQMVIKRRSIEPSPNGLAFAYFTAIDTVALFLLNYYMKNDWRSFWKSATVYTFSNAIRHEPLAYLTITLFLVQFASFLEHFYHLYRRTWSKW</sequence>
<keyword evidence="1" id="KW-1133">Transmembrane helix</keyword>
<keyword evidence="1" id="KW-0812">Transmembrane</keyword>
<keyword evidence="1" id="KW-0472">Membrane</keyword>
<evidence type="ECO:0000313" key="2">
    <source>
        <dbReference type="Proteomes" id="UP000025227"/>
    </source>
</evidence>
<reference evidence="3" key="1">
    <citation type="submission" date="2020-12" db="UniProtKB">
        <authorList>
            <consortium name="WormBaseParasite"/>
        </authorList>
    </citation>
    <scope>IDENTIFICATION</scope>
    <source>
        <strain evidence="3">MHco3</strain>
    </source>
</reference>
<dbReference type="OrthoDB" id="5800111at2759"/>
<feature type="transmembrane region" description="Helical" evidence="1">
    <location>
        <begin position="7"/>
        <end position="27"/>
    </location>
</feature>
<dbReference type="Proteomes" id="UP000025227">
    <property type="component" value="Unplaced"/>
</dbReference>
<feature type="transmembrane region" description="Helical" evidence="1">
    <location>
        <begin position="160"/>
        <end position="180"/>
    </location>
</feature>
<evidence type="ECO:0000256" key="1">
    <source>
        <dbReference type="SAM" id="Phobius"/>
    </source>
</evidence>
<proteinExistence type="predicted"/>
<evidence type="ECO:0000313" key="3">
    <source>
        <dbReference type="WBParaSite" id="HCON_00132600-00001"/>
    </source>
</evidence>
<name>A0A7I4YQT0_HAECO</name>
<accession>A0A7I4YQT0</accession>
<feature type="transmembrane region" description="Helical" evidence="1">
    <location>
        <begin position="82"/>
        <end position="103"/>
    </location>
</feature>
<protein>
    <submittedName>
        <fullName evidence="3">Uncharacterized protein</fullName>
    </submittedName>
</protein>
<dbReference type="WBParaSite" id="HCON_00132600-00001">
    <property type="protein sequence ID" value="HCON_00132600-00001"/>
    <property type="gene ID" value="HCON_00132600"/>
</dbReference>